<accession>A0A7J0CFY1</accession>
<dbReference type="RefSeq" id="WP_173318369.1">
    <property type="nucleotide sequence ID" value="NZ_BAAAUE010000015.1"/>
</dbReference>
<sequence length="97" mass="10747">MSDIPDAVERQPWQPTDGPAPTVRCWPPAAQPALYVRSGGRWRYAPVHARHEYPDGTVAYQAAVDLHGDTSVTVRLYPWPQPGLRRAHGAPDRPARG</sequence>
<dbReference type="EMBL" id="BLWC01000002">
    <property type="protein sequence ID" value="GFN01411.1"/>
    <property type="molecule type" value="Genomic_DNA"/>
</dbReference>
<feature type="region of interest" description="Disordered" evidence="1">
    <location>
        <begin position="1"/>
        <end position="25"/>
    </location>
</feature>
<organism evidence="2 4">
    <name type="scientific">Streptomyces fulvorobeus</name>
    <dbReference type="NCBI Taxonomy" id="284028"/>
    <lineage>
        <taxon>Bacteria</taxon>
        <taxon>Bacillati</taxon>
        <taxon>Actinomycetota</taxon>
        <taxon>Actinomycetes</taxon>
        <taxon>Kitasatosporales</taxon>
        <taxon>Streptomycetaceae</taxon>
        <taxon>Streptomyces</taxon>
    </lineage>
</organism>
<dbReference type="Proteomes" id="UP000530403">
    <property type="component" value="Unassembled WGS sequence"/>
</dbReference>
<keyword evidence="4" id="KW-1185">Reference proteome</keyword>
<gene>
    <name evidence="3" type="ORF">HEB29_005984</name>
    <name evidence="2" type="ORF">Sfulv_62210</name>
</gene>
<name>A0A7J0CFY1_9ACTN</name>
<proteinExistence type="predicted"/>
<dbReference type="AlphaFoldDB" id="A0A7J0CFY1"/>
<evidence type="ECO:0000313" key="4">
    <source>
        <dbReference type="Proteomes" id="UP000498980"/>
    </source>
</evidence>
<reference evidence="2 4" key="1">
    <citation type="submission" date="2020-05" db="EMBL/GenBank/DDBJ databases">
        <title>Whole genome shotgun sequence of Streptomyces fulvorobeus NBRC 15897.</title>
        <authorList>
            <person name="Komaki H."/>
            <person name="Tamura T."/>
        </authorList>
    </citation>
    <scope>NUCLEOTIDE SEQUENCE [LARGE SCALE GENOMIC DNA]</scope>
    <source>
        <strain evidence="2 4">NBRC 15897</strain>
    </source>
</reference>
<evidence type="ECO:0000313" key="3">
    <source>
        <dbReference type="EMBL" id="NYE44870.1"/>
    </source>
</evidence>
<evidence type="ECO:0000313" key="2">
    <source>
        <dbReference type="EMBL" id="GFN01411.1"/>
    </source>
</evidence>
<dbReference type="EMBL" id="JACCCF010000002">
    <property type="protein sequence ID" value="NYE44870.1"/>
    <property type="molecule type" value="Genomic_DNA"/>
</dbReference>
<reference evidence="3 5" key="2">
    <citation type="submission" date="2020-07" db="EMBL/GenBank/DDBJ databases">
        <title>Sequencing the genomes of 1000 actinobacteria strains.</title>
        <authorList>
            <person name="Klenk H.-P."/>
        </authorList>
    </citation>
    <scope>NUCLEOTIDE SEQUENCE [LARGE SCALE GENOMIC DNA]</scope>
    <source>
        <strain evidence="3 5">DSM 41455</strain>
    </source>
</reference>
<evidence type="ECO:0000256" key="1">
    <source>
        <dbReference type="SAM" id="MobiDB-lite"/>
    </source>
</evidence>
<dbReference type="Proteomes" id="UP000498980">
    <property type="component" value="Unassembled WGS sequence"/>
</dbReference>
<protein>
    <submittedName>
        <fullName evidence="2">Uncharacterized protein</fullName>
    </submittedName>
</protein>
<comment type="caution">
    <text evidence="2">The sequence shown here is derived from an EMBL/GenBank/DDBJ whole genome shotgun (WGS) entry which is preliminary data.</text>
</comment>
<evidence type="ECO:0000313" key="5">
    <source>
        <dbReference type="Proteomes" id="UP000530403"/>
    </source>
</evidence>